<dbReference type="InterPro" id="IPR032584">
    <property type="entry name" value="DUF4913"/>
</dbReference>
<dbReference type="Proteomes" id="UP000183203">
    <property type="component" value="Unassembled WGS sequence"/>
</dbReference>
<feature type="compositionally biased region" description="Acidic residues" evidence="1">
    <location>
        <begin position="1"/>
        <end position="13"/>
    </location>
</feature>
<feature type="region of interest" description="Disordered" evidence="1">
    <location>
        <begin position="1"/>
        <end position="33"/>
    </location>
</feature>
<feature type="region of interest" description="Disordered" evidence="1">
    <location>
        <begin position="197"/>
        <end position="225"/>
    </location>
</feature>
<reference evidence="2 3" key="1">
    <citation type="submission" date="2016-09" db="EMBL/GenBank/DDBJ databases">
        <authorList>
            <person name="Capua I."/>
            <person name="De Benedictis P."/>
            <person name="Joannis T."/>
            <person name="Lombin L.H."/>
            <person name="Cattoli G."/>
        </authorList>
    </citation>
    <scope>NUCLEOTIDE SEQUENCE [LARGE SCALE GENOMIC DNA]</scope>
    <source>
        <strain evidence="2 3">NIO-1002</strain>
    </source>
</reference>
<gene>
    <name evidence="2" type="ORF">SAMN05216418_0115</name>
</gene>
<organism evidence="2 3">
    <name type="scientific">Microbacterium enclense</name>
    <dbReference type="NCBI Taxonomy" id="993073"/>
    <lineage>
        <taxon>Bacteria</taxon>
        <taxon>Bacillati</taxon>
        <taxon>Actinomycetota</taxon>
        <taxon>Actinomycetes</taxon>
        <taxon>Micrococcales</taxon>
        <taxon>Microbacteriaceae</taxon>
        <taxon>Microbacterium</taxon>
    </lineage>
</organism>
<dbReference type="OrthoDB" id="4570343at2"/>
<evidence type="ECO:0000256" key="1">
    <source>
        <dbReference type="SAM" id="MobiDB-lite"/>
    </source>
</evidence>
<evidence type="ECO:0000313" key="3">
    <source>
        <dbReference type="Proteomes" id="UP000183203"/>
    </source>
</evidence>
<protein>
    <recommendedName>
        <fullName evidence="4">DUF4913 domain-containing protein</fullName>
    </recommendedName>
</protein>
<evidence type="ECO:0000313" key="2">
    <source>
        <dbReference type="EMBL" id="SDD03260.1"/>
    </source>
</evidence>
<dbReference type="AlphaFoldDB" id="A0A1G6RF28"/>
<sequence length="225" mass="24406">MDDVDPLDSDEFDAATPAQGGSPATGSPFGIADGMGSAVENALGALDVDALVADAATAVVTKLVNNLAKEALSAALPPARLEQLQERTATAVERAVKPSPPSEDATTADETVYGSVDEWLRKYWRFTYRRRVSAKGSGTGRWKAEWWNTDEAVQRLETLWRGWEAARLDPGLGTSAWWINHAAPHMTALLAVDGPFADSRDENQVGEPLPYERPPEHLFPPDKQP</sequence>
<dbReference type="RefSeq" id="WP_058233634.1">
    <property type="nucleotide sequence ID" value="NZ_FMYG01000011.1"/>
</dbReference>
<dbReference type="EMBL" id="FMYG01000011">
    <property type="protein sequence ID" value="SDD03260.1"/>
    <property type="molecule type" value="Genomic_DNA"/>
</dbReference>
<proteinExistence type="predicted"/>
<dbReference type="STRING" id="993073.AS029_16210"/>
<evidence type="ECO:0008006" key="4">
    <source>
        <dbReference type="Google" id="ProtNLM"/>
    </source>
</evidence>
<dbReference type="Pfam" id="PF16259">
    <property type="entry name" value="DUF4913"/>
    <property type="match status" value="1"/>
</dbReference>
<accession>A0A1G6RF28</accession>
<name>A0A1G6RF28_9MICO</name>
<feature type="compositionally biased region" description="Basic and acidic residues" evidence="1">
    <location>
        <begin position="213"/>
        <end position="225"/>
    </location>
</feature>